<evidence type="ECO:0000313" key="3">
    <source>
        <dbReference type="Proteomes" id="UP000824220"/>
    </source>
</evidence>
<feature type="signal peptide" evidence="1">
    <location>
        <begin position="1"/>
        <end position="19"/>
    </location>
</feature>
<accession>A0A9D2H811</accession>
<evidence type="ECO:0008006" key="4">
    <source>
        <dbReference type="Google" id="ProtNLM"/>
    </source>
</evidence>
<protein>
    <recommendedName>
        <fullName evidence="4">Large extracellular alpha-helical protein</fullName>
    </recommendedName>
</protein>
<dbReference type="AlphaFoldDB" id="A0A9D2H811"/>
<dbReference type="InterPro" id="IPR043777">
    <property type="entry name" value="DUF5719"/>
</dbReference>
<gene>
    <name evidence="2" type="ORF">H9800_10260</name>
</gene>
<reference evidence="2" key="2">
    <citation type="submission" date="2021-04" db="EMBL/GenBank/DDBJ databases">
        <authorList>
            <person name="Gilroy R."/>
        </authorList>
    </citation>
    <scope>NUCLEOTIDE SEQUENCE</scope>
    <source>
        <strain evidence="2">ChiHjej8B7-3636</strain>
    </source>
</reference>
<sequence length="461" mass="45421">MTRRTMRVAAGAAAGLVLAACAVGAGLAPWPAVSPTGAGAAAAPTVDVTPAAGRTVLACDGPLLALGRDAADASRLDAAADMVTTAGAASGDGPVEDVDLELPDVGTAASVTQDADDGAPVSVAAAASASLEQDDLRGYAASSCRPGSPESWIAGAAVKTGTTDVLVIANPSDVTASVTLSVYGVDGRMTPAGAEIAVPAREQRAVPVASLAGGEETPVIRVVAEGAPVRSTLQSSATRTLDAYGVDLQPGVSPTREAVVSHVHVTQRAAAAGEDPTQVRVLGTSGEAGAVEIDVVEEDTGESVFTTTAEFEADVPVSVGFDGLEAGNYAVRMSSPTPFVSAVRQAASDDYAWFAPGEPLTGEALVAAPASPIGTVALSFAALGDEGASVEIAPLSGGDAQTIDLEAGRADTISVPAEQTYRVSVRSGAVSGMASVGVDGSIGGFPIASDPAAPEPVTIVP</sequence>
<reference evidence="2" key="1">
    <citation type="journal article" date="2021" name="PeerJ">
        <title>Extensive microbial diversity within the chicken gut microbiome revealed by metagenomics and culture.</title>
        <authorList>
            <person name="Gilroy R."/>
            <person name="Ravi A."/>
            <person name="Getino M."/>
            <person name="Pursley I."/>
            <person name="Horton D.L."/>
            <person name="Alikhan N.F."/>
            <person name="Baker D."/>
            <person name="Gharbi K."/>
            <person name="Hall N."/>
            <person name="Watson M."/>
            <person name="Adriaenssens E.M."/>
            <person name="Foster-Nyarko E."/>
            <person name="Jarju S."/>
            <person name="Secka A."/>
            <person name="Antonio M."/>
            <person name="Oren A."/>
            <person name="Chaudhuri R.R."/>
            <person name="La Ragione R."/>
            <person name="Hildebrand F."/>
            <person name="Pallen M.J."/>
        </authorList>
    </citation>
    <scope>NUCLEOTIDE SEQUENCE</scope>
    <source>
        <strain evidence="2">ChiHjej8B7-3636</strain>
    </source>
</reference>
<organism evidence="2 3">
    <name type="scientific">Candidatus Microbacterium stercoravium</name>
    <dbReference type="NCBI Taxonomy" id="2838697"/>
    <lineage>
        <taxon>Bacteria</taxon>
        <taxon>Bacillati</taxon>
        <taxon>Actinomycetota</taxon>
        <taxon>Actinomycetes</taxon>
        <taxon>Micrococcales</taxon>
        <taxon>Microbacteriaceae</taxon>
        <taxon>Microbacterium</taxon>
    </lineage>
</organism>
<keyword evidence="1" id="KW-0732">Signal</keyword>
<dbReference type="Proteomes" id="UP000824220">
    <property type="component" value="Unassembled WGS sequence"/>
</dbReference>
<dbReference type="EMBL" id="DXAM01000140">
    <property type="protein sequence ID" value="HJA05226.1"/>
    <property type="molecule type" value="Genomic_DNA"/>
</dbReference>
<proteinExistence type="predicted"/>
<dbReference type="PROSITE" id="PS51257">
    <property type="entry name" value="PROKAR_LIPOPROTEIN"/>
    <property type="match status" value="1"/>
</dbReference>
<evidence type="ECO:0000256" key="1">
    <source>
        <dbReference type="SAM" id="SignalP"/>
    </source>
</evidence>
<evidence type="ECO:0000313" key="2">
    <source>
        <dbReference type="EMBL" id="HJA05226.1"/>
    </source>
</evidence>
<comment type="caution">
    <text evidence="2">The sequence shown here is derived from an EMBL/GenBank/DDBJ whole genome shotgun (WGS) entry which is preliminary data.</text>
</comment>
<dbReference type="Pfam" id="PF18986">
    <property type="entry name" value="DUF5719"/>
    <property type="match status" value="1"/>
</dbReference>
<name>A0A9D2H811_9MICO</name>
<feature type="chain" id="PRO_5038409786" description="Large extracellular alpha-helical protein" evidence="1">
    <location>
        <begin position="20"/>
        <end position="461"/>
    </location>
</feature>